<dbReference type="AlphaFoldDB" id="A0AAD5S006"/>
<keyword evidence="2" id="KW-1185">Reference proteome</keyword>
<evidence type="ECO:0000313" key="1">
    <source>
        <dbReference type="EMBL" id="KAJ3028568.1"/>
    </source>
</evidence>
<name>A0AAD5S006_9FUNG</name>
<dbReference type="EMBL" id="JADGJD010002786">
    <property type="protein sequence ID" value="KAJ3028568.1"/>
    <property type="molecule type" value="Genomic_DNA"/>
</dbReference>
<feature type="non-terminal residue" evidence="1">
    <location>
        <position position="71"/>
    </location>
</feature>
<protein>
    <submittedName>
        <fullName evidence="1">Uncharacterized protein</fullName>
    </submittedName>
</protein>
<evidence type="ECO:0000313" key="2">
    <source>
        <dbReference type="Proteomes" id="UP001212841"/>
    </source>
</evidence>
<dbReference type="Proteomes" id="UP001212841">
    <property type="component" value="Unassembled WGS sequence"/>
</dbReference>
<comment type="caution">
    <text evidence="1">The sequence shown here is derived from an EMBL/GenBank/DDBJ whole genome shotgun (WGS) entry which is preliminary data.</text>
</comment>
<proteinExistence type="predicted"/>
<organism evidence="1 2">
    <name type="scientific">Rhizophlyctis rosea</name>
    <dbReference type="NCBI Taxonomy" id="64517"/>
    <lineage>
        <taxon>Eukaryota</taxon>
        <taxon>Fungi</taxon>
        <taxon>Fungi incertae sedis</taxon>
        <taxon>Chytridiomycota</taxon>
        <taxon>Chytridiomycota incertae sedis</taxon>
        <taxon>Chytridiomycetes</taxon>
        <taxon>Rhizophlyctidales</taxon>
        <taxon>Rhizophlyctidaceae</taxon>
        <taxon>Rhizophlyctis</taxon>
    </lineage>
</organism>
<gene>
    <name evidence="1" type="ORF">HK097_005931</name>
</gene>
<sequence>MENRLYLLDDTPKDLPPPQQAIPCDKDLLSLFNLLPQYKKYVGPHRIAKFGDPVTSRLPDNYLKAYAGDLA</sequence>
<reference evidence="1" key="1">
    <citation type="submission" date="2020-05" db="EMBL/GenBank/DDBJ databases">
        <title>Phylogenomic resolution of chytrid fungi.</title>
        <authorList>
            <person name="Stajich J.E."/>
            <person name="Amses K."/>
            <person name="Simmons R."/>
            <person name="Seto K."/>
            <person name="Myers J."/>
            <person name="Bonds A."/>
            <person name="Quandt C.A."/>
            <person name="Barry K."/>
            <person name="Liu P."/>
            <person name="Grigoriev I."/>
            <person name="Longcore J.E."/>
            <person name="James T.Y."/>
        </authorList>
    </citation>
    <scope>NUCLEOTIDE SEQUENCE</scope>
    <source>
        <strain evidence="1">JEL0318</strain>
    </source>
</reference>
<accession>A0AAD5S006</accession>